<feature type="compositionally biased region" description="Basic and acidic residues" evidence="1">
    <location>
        <begin position="320"/>
        <end position="338"/>
    </location>
</feature>
<evidence type="ECO:0000313" key="2">
    <source>
        <dbReference type="EMBL" id="ORY63192.1"/>
    </source>
</evidence>
<gene>
    <name evidence="2" type="ORF">BCR38DRAFT_223593</name>
</gene>
<accession>A0A1Y2DV78</accession>
<feature type="region of interest" description="Disordered" evidence="1">
    <location>
        <begin position="308"/>
        <end position="357"/>
    </location>
</feature>
<proteinExistence type="predicted"/>
<dbReference type="EMBL" id="MCFJ01000008">
    <property type="protein sequence ID" value="ORY63192.1"/>
    <property type="molecule type" value="Genomic_DNA"/>
</dbReference>
<evidence type="ECO:0000313" key="3">
    <source>
        <dbReference type="Proteomes" id="UP000193689"/>
    </source>
</evidence>
<dbReference type="Proteomes" id="UP000193689">
    <property type="component" value="Unassembled WGS sequence"/>
</dbReference>
<dbReference type="OrthoDB" id="5332316at2759"/>
<name>A0A1Y2DV78_9PEZI</name>
<dbReference type="GeneID" id="63770481"/>
<dbReference type="InParanoid" id="A0A1Y2DV78"/>
<feature type="compositionally biased region" description="Acidic residues" evidence="1">
    <location>
        <begin position="339"/>
        <end position="348"/>
    </location>
</feature>
<dbReference type="AlphaFoldDB" id="A0A1Y2DV78"/>
<sequence>MIRQLQRPFTRLVPAAWRATPIASLHGSSRLQIAPCRSKSAGETSKPKSLFEELFPAEAKQLQCEGSSGEKTRFSPDEISADSAWVSQLLEASPPSETGPLRVPNDDLITYLDPKVRDTNRHARAMLVLSAASKCLAESDFFRLSDNKAEHVEGWVRGITKIIPARDCHTLEPLGHYYILFESEAAAHAYREEVRRIWELSKANATPGGPLSFRNVGPGSKESIGNFTLVPPSQRWDLEMARYTREEILLEHSGSIVDKLMDKAGTRALVLVSLDGGGIPPSTLRTAIKEDGVDRNLAWRVKDLDGQGIMSFGRSMPTSREPDPSERNSEEQRRRVMEAEEDREDNPDDPVSNTSTLNREHRSYSRFIVPFLDEAEARRFVRNWHRRHLTLCADTKEAEVDTWHKTRTLNVSLLW</sequence>
<organism evidence="2 3">
    <name type="scientific">Pseudomassariella vexata</name>
    <dbReference type="NCBI Taxonomy" id="1141098"/>
    <lineage>
        <taxon>Eukaryota</taxon>
        <taxon>Fungi</taxon>
        <taxon>Dikarya</taxon>
        <taxon>Ascomycota</taxon>
        <taxon>Pezizomycotina</taxon>
        <taxon>Sordariomycetes</taxon>
        <taxon>Xylariomycetidae</taxon>
        <taxon>Amphisphaeriales</taxon>
        <taxon>Pseudomassariaceae</taxon>
        <taxon>Pseudomassariella</taxon>
    </lineage>
</organism>
<keyword evidence="3" id="KW-1185">Reference proteome</keyword>
<comment type="caution">
    <text evidence="2">The sequence shown here is derived from an EMBL/GenBank/DDBJ whole genome shotgun (WGS) entry which is preliminary data.</text>
</comment>
<reference evidence="2 3" key="1">
    <citation type="submission" date="2016-07" db="EMBL/GenBank/DDBJ databases">
        <title>Pervasive Adenine N6-methylation of Active Genes in Fungi.</title>
        <authorList>
            <consortium name="DOE Joint Genome Institute"/>
            <person name="Mondo S.J."/>
            <person name="Dannebaum R.O."/>
            <person name="Kuo R.C."/>
            <person name="Labutti K."/>
            <person name="Haridas S."/>
            <person name="Kuo A."/>
            <person name="Salamov A."/>
            <person name="Ahrendt S.R."/>
            <person name="Lipzen A."/>
            <person name="Sullivan W."/>
            <person name="Andreopoulos W.B."/>
            <person name="Clum A."/>
            <person name="Lindquist E."/>
            <person name="Daum C."/>
            <person name="Ramamoorthy G.K."/>
            <person name="Gryganskyi A."/>
            <person name="Culley D."/>
            <person name="Magnuson J.K."/>
            <person name="James T.Y."/>
            <person name="O'Malley M.A."/>
            <person name="Stajich J.E."/>
            <person name="Spatafora J.W."/>
            <person name="Visel A."/>
            <person name="Grigoriev I.V."/>
        </authorList>
    </citation>
    <scope>NUCLEOTIDE SEQUENCE [LARGE SCALE GENOMIC DNA]</scope>
    <source>
        <strain evidence="2 3">CBS 129021</strain>
    </source>
</reference>
<dbReference type="RefSeq" id="XP_040714849.1">
    <property type="nucleotide sequence ID" value="XM_040854269.1"/>
</dbReference>
<protein>
    <submittedName>
        <fullName evidence="2">Uncharacterized protein</fullName>
    </submittedName>
</protein>
<evidence type="ECO:0000256" key="1">
    <source>
        <dbReference type="SAM" id="MobiDB-lite"/>
    </source>
</evidence>